<gene>
    <name evidence="1" type="ORF">PEVE_00009828</name>
</gene>
<accession>A0ABN8RC26</accession>
<keyword evidence="2" id="KW-1185">Reference proteome</keyword>
<protein>
    <submittedName>
        <fullName evidence="1">Uncharacterized protein</fullName>
    </submittedName>
</protein>
<evidence type="ECO:0000313" key="1">
    <source>
        <dbReference type="EMBL" id="CAH3174994.1"/>
    </source>
</evidence>
<dbReference type="EMBL" id="CALNXI010001687">
    <property type="protein sequence ID" value="CAH3174994.1"/>
    <property type="molecule type" value="Genomic_DNA"/>
</dbReference>
<dbReference type="Proteomes" id="UP001159427">
    <property type="component" value="Unassembled WGS sequence"/>
</dbReference>
<dbReference type="Gene3D" id="2.30.29.30">
    <property type="entry name" value="Pleckstrin-homology domain (PH domain)/Phosphotyrosine-binding domain (PTB)"/>
    <property type="match status" value="1"/>
</dbReference>
<proteinExistence type="predicted"/>
<sequence>MTPQGMTVTDNERKVFFRQHFHMKSILCCGIDPSDKSFFRGGVHSKCHLFGEISKDWPSSILVNILNRSMASST</sequence>
<dbReference type="SUPFAM" id="SSF50729">
    <property type="entry name" value="PH domain-like"/>
    <property type="match status" value="1"/>
</dbReference>
<name>A0ABN8RC26_9CNID</name>
<comment type="caution">
    <text evidence="1">The sequence shown here is derived from an EMBL/GenBank/DDBJ whole genome shotgun (WGS) entry which is preliminary data.</text>
</comment>
<reference evidence="1 2" key="1">
    <citation type="submission" date="2022-05" db="EMBL/GenBank/DDBJ databases">
        <authorList>
            <consortium name="Genoscope - CEA"/>
            <person name="William W."/>
        </authorList>
    </citation>
    <scope>NUCLEOTIDE SEQUENCE [LARGE SCALE GENOMIC DNA]</scope>
</reference>
<dbReference type="InterPro" id="IPR011993">
    <property type="entry name" value="PH-like_dom_sf"/>
</dbReference>
<organism evidence="1 2">
    <name type="scientific">Porites evermanni</name>
    <dbReference type="NCBI Taxonomy" id="104178"/>
    <lineage>
        <taxon>Eukaryota</taxon>
        <taxon>Metazoa</taxon>
        <taxon>Cnidaria</taxon>
        <taxon>Anthozoa</taxon>
        <taxon>Hexacorallia</taxon>
        <taxon>Scleractinia</taxon>
        <taxon>Fungiina</taxon>
        <taxon>Poritidae</taxon>
        <taxon>Porites</taxon>
    </lineage>
</organism>
<evidence type="ECO:0000313" key="2">
    <source>
        <dbReference type="Proteomes" id="UP001159427"/>
    </source>
</evidence>